<evidence type="ECO:0000256" key="1">
    <source>
        <dbReference type="SAM" id="MobiDB-lite"/>
    </source>
</evidence>
<organism evidence="2 3">
    <name type="scientific">Armillaria luteobubalina</name>
    <dbReference type="NCBI Taxonomy" id="153913"/>
    <lineage>
        <taxon>Eukaryota</taxon>
        <taxon>Fungi</taxon>
        <taxon>Dikarya</taxon>
        <taxon>Basidiomycota</taxon>
        <taxon>Agaricomycotina</taxon>
        <taxon>Agaricomycetes</taxon>
        <taxon>Agaricomycetidae</taxon>
        <taxon>Agaricales</taxon>
        <taxon>Marasmiineae</taxon>
        <taxon>Physalacriaceae</taxon>
        <taxon>Armillaria</taxon>
    </lineage>
</organism>
<dbReference type="Proteomes" id="UP001175228">
    <property type="component" value="Unassembled WGS sequence"/>
</dbReference>
<accession>A0AA39UW20</accession>
<feature type="compositionally biased region" description="Gly residues" evidence="1">
    <location>
        <begin position="1"/>
        <end position="10"/>
    </location>
</feature>
<proteinExistence type="predicted"/>
<reference evidence="2" key="1">
    <citation type="submission" date="2023-06" db="EMBL/GenBank/DDBJ databases">
        <authorList>
            <consortium name="Lawrence Berkeley National Laboratory"/>
            <person name="Ahrendt S."/>
            <person name="Sahu N."/>
            <person name="Indic B."/>
            <person name="Wong-Bajracharya J."/>
            <person name="Merenyi Z."/>
            <person name="Ke H.-M."/>
            <person name="Monk M."/>
            <person name="Kocsube S."/>
            <person name="Drula E."/>
            <person name="Lipzen A."/>
            <person name="Balint B."/>
            <person name="Henrissat B."/>
            <person name="Andreopoulos B."/>
            <person name="Martin F.M."/>
            <person name="Harder C.B."/>
            <person name="Rigling D."/>
            <person name="Ford K.L."/>
            <person name="Foster G.D."/>
            <person name="Pangilinan J."/>
            <person name="Papanicolaou A."/>
            <person name="Barry K."/>
            <person name="LaButti K."/>
            <person name="Viragh M."/>
            <person name="Koriabine M."/>
            <person name="Yan M."/>
            <person name="Riley R."/>
            <person name="Champramary S."/>
            <person name="Plett K.L."/>
            <person name="Tsai I.J."/>
            <person name="Slot J."/>
            <person name="Sipos G."/>
            <person name="Plett J."/>
            <person name="Nagy L.G."/>
            <person name="Grigoriev I.V."/>
        </authorList>
    </citation>
    <scope>NUCLEOTIDE SEQUENCE</scope>
    <source>
        <strain evidence="2">HWK02</strain>
    </source>
</reference>
<protein>
    <submittedName>
        <fullName evidence="2">Uncharacterized protein</fullName>
    </submittedName>
</protein>
<feature type="region of interest" description="Disordered" evidence="1">
    <location>
        <begin position="1"/>
        <end position="44"/>
    </location>
</feature>
<dbReference type="AlphaFoldDB" id="A0AA39UW20"/>
<sequence length="229" mass="25177">MSGSESGTGRGSAAVLVNDRIPGSRLRSARSYCTSPRRHDSEQAGRVLVHTRSVLVQSYRRRPVAMAYDTLTGWAGDSDVQSPTTSTFGVSGVEPLREYSETQTYDNFADASYNSWHEERHYSFDSSELHNPFSYSSEFNHYQIAGPSSPGPPSSIPSPSSPFNVGASTFSDLRFIDEGLSFPASSPREMEGESVQVVPFQPVQVIDRKGKGKAYDEDEAPTEGYVNWN</sequence>
<name>A0AA39UW20_9AGAR</name>
<comment type="caution">
    <text evidence="2">The sequence shown here is derived from an EMBL/GenBank/DDBJ whole genome shotgun (WGS) entry which is preliminary data.</text>
</comment>
<keyword evidence="3" id="KW-1185">Reference proteome</keyword>
<gene>
    <name evidence="2" type="ORF">EDD18DRAFT_809887</name>
</gene>
<feature type="region of interest" description="Disordered" evidence="1">
    <location>
        <begin position="207"/>
        <end position="229"/>
    </location>
</feature>
<evidence type="ECO:0000313" key="2">
    <source>
        <dbReference type="EMBL" id="KAK0499994.1"/>
    </source>
</evidence>
<evidence type="ECO:0000313" key="3">
    <source>
        <dbReference type="Proteomes" id="UP001175228"/>
    </source>
</evidence>
<dbReference type="EMBL" id="JAUEPU010000008">
    <property type="protein sequence ID" value="KAK0499994.1"/>
    <property type="molecule type" value="Genomic_DNA"/>
</dbReference>